<organism evidence="1">
    <name type="scientific">Oxytricha trifallax</name>
    <dbReference type="NCBI Taxonomy" id="1172189"/>
    <lineage>
        <taxon>Eukaryota</taxon>
        <taxon>Sar</taxon>
        <taxon>Alveolata</taxon>
        <taxon>Ciliophora</taxon>
        <taxon>Intramacronucleata</taxon>
        <taxon>Spirotrichea</taxon>
        <taxon>Stichotrichia</taxon>
        <taxon>Sporadotrichida</taxon>
        <taxon>Oxytrichidae</taxon>
        <taxon>Oxytrichinae</taxon>
        <taxon>Oxytricha</taxon>
    </lineage>
</organism>
<sequence>MKFEHLINFNTKLTTIFFELKFFFLFQITTIKIRFLTKWQVSSFADYYWFLFSNKNFTFLNKYL</sequence>
<dbReference type="AlphaFoldDB" id="G9HRF2"/>
<accession>G9HRF2</accession>
<evidence type="ECO:0000313" key="1">
    <source>
        <dbReference type="EMBL" id="AEV66664.1"/>
    </source>
</evidence>
<proteinExistence type="predicted"/>
<protein>
    <submittedName>
        <fullName evidence="1">Uncharacterized protein</fullName>
    </submittedName>
</protein>
<geneLocation type="mitochondrion" evidence="1"/>
<gene>
    <name evidence="1" type="primary">orf550</name>
</gene>
<dbReference type="EMBL" id="JN383843">
    <property type="protein sequence ID" value="AEV66664.1"/>
    <property type="molecule type" value="Genomic_DNA"/>
</dbReference>
<reference evidence="1" key="1">
    <citation type="journal article" date="2012" name="Genome Biol. Evol.">
        <title>The Oxytricha trifallax Mitochondrial Genome.</title>
        <authorList>
            <person name="Swart E.C."/>
            <person name="Nowacki M."/>
            <person name="Shum J."/>
            <person name="Stiles H."/>
            <person name="Higgins B.P."/>
            <person name="Doak T.G."/>
            <person name="Schotanus K."/>
            <person name="Magrini V.J."/>
            <person name="Minx P."/>
            <person name="Mardis E.R."/>
            <person name="Landweber L.F."/>
        </authorList>
    </citation>
    <scope>NUCLEOTIDE SEQUENCE</scope>
</reference>
<keyword evidence="1" id="KW-0496">Mitochondrion</keyword>
<name>G9HRF2_9SPIT</name>